<evidence type="ECO:0000259" key="2">
    <source>
        <dbReference type="Pfam" id="PF05598"/>
    </source>
</evidence>
<evidence type="ECO:0000256" key="1">
    <source>
        <dbReference type="SAM" id="MobiDB-lite"/>
    </source>
</evidence>
<dbReference type="EMBL" id="AUZY01006206">
    <property type="protein sequence ID" value="EQD55069.1"/>
    <property type="molecule type" value="Genomic_DNA"/>
</dbReference>
<protein>
    <submittedName>
        <fullName evidence="3">Transposase IS4 family protein</fullName>
    </submittedName>
</protein>
<dbReference type="AlphaFoldDB" id="T1BPB2"/>
<feature type="region of interest" description="Disordered" evidence="1">
    <location>
        <begin position="130"/>
        <end position="162"/>
    </location>
</feature>
<evidence type="ECO:0000313" key="3">
    <source>
        <dbReference type="EMBL" id="EQD55069.1"/>
    </source>
</evidence>
<feature type="non-terminal residue" evidence="3">
    <location>
        <position position="162"/>
    </location>
</feature>
<feature type="domain" description="Transposase InsH N-terminal" evidence="2">
    <location>
        <begin position="6"/>
        <end position="93"/>
    </location>
</feature>
<comment type="caution">
    <text evidence="3">The sequence shown here is derived from an EMBL/GenBank/DDBJ whole genome shotgun (WGS) entry which is preliminary data.</text>
</comment>
<organism evidence="3">
    <name type="scientific">mine drainage metagenome</name>
    <dbReference type="NCBI Taxonomy" id="410659"/>
    <lineage>
        <taxon>unclassified sequences</taxon>
        <taxon>metagenomes</taxon>
        <taxon>ecological metagenomes</taxon>
    </lineage>
</organism>
<name>T1BPB2_9ZZZZ</name>
<dbReference type="PANTHER" id="PTHR35604">
    <property type="entry name" value="TRANSPOSASE INSH FOR INSERTION SEQUENCE ELEMENT IS5A-RELATED"/>
    <property type="match status" value="1"/>
</dbReference>
<gene>
    <name evidence="3" type="ORF">B1B_09393</name>
</gene>
<sequence>MKIMDKLKEIDPMIDWGSLRPIVKKLFRNDTGKGGRPNIDETVMIKTLFLQSIYNLSDESMERELHDRISFRNFLNYPEIMPDSRTIWLFRERLSNTGTDKKIWKHIWKQLEDRGIVIKSGIIQDATFIESDPGKHGKKKPHVPVDLKTPEMTEENSADSKE</sequence>
<dbReference type="PANTHER" id="PTHR35604:SF2">
    <property type="entry name" value="TRANSPOSASE INSH FOR INSERTION SEQUENCE ELEMENT IS5A-RELATED"/>
    <property type="match status" value="1"/>
</dbReference>
<proteinExistence type="predicted"/>
<dbReference type="InterPro" id="IPR008490">
    <property type="entry name" value="Transposase_InsH_N"/>
</dbReference>
<reference evidence="3" key="1">
    <citation type="submission" date="2013-08" db="EMBL/GenBank/DDBJ databases">
        <authorList>
            <person name="Mendez C."/>
            <person name="Richter M."/>
            <person name="Ferrer M."/>
            <person name="Sanchez J."/>
        </authorList>
    </citation>
    <scope>NUCLEOTIDE SEQUENCE</scope>
</reference>
<reference evidence="3" key="2">
    <citation type="journal article" date="2014" name="ISME J.">
        <title>Microbial stratification in low pH oxic and suboxic macroscopic growths along an acid mine drainage.</title>
        <authorList>
            <person name="Mendez-Garcia C."/>
            <person name="Mesa V."/>
            <person name="Sprenger R.R."/>
            <person name="Richter M."/>
            <person name="Diez M.S."/>
            <person name="Solano J."/>
            <person name="Bargiela R."/>
            <person name="Golyshina O.V."/>
            <person name="Manteca A."/>
            <person name="Ramos J.L."/>
            <person name="Gallego J.R."/>
            <person name="Llorente I."/>
            <person name="Martins Dos Santos V.A."/>
            <person name="Jensen O.N."/>
            <person name="Pelaez A.I."/>
            <person name="Sanchez J."/>
            <person name="Ferrer M."/>
        </authorList>
    </citation>
    <scope>NUCLEOTIDE SEQUENCE</scope>
</reference>
<accession>T1BPB2</accession>
<feature type="compositionally biased region" description="Acidic residues" evidence="1">
    <location>
        <begin position="152"/>
        <end position="162"/>
    </location>
</feature>
<dbReference type="Pfam" id="PF05598">
    <property type="entry name" value="DUF772"/>
    <property type="match status" value="1"/>
</dbReference>